<dbReference type="EMBL" id="JAVRFH010000145">
    <property type="protein sequence ID" value="MDT0616438.1"/>
    <property type="molecule type" value="Genomic_DNA"/>
</dbReference>
<reference evidence="1" key="1">
    <citation type="submission" date="2024-05" db="EMBL/GenBank/DDBJ databases">
        <title>30 novel species of actinomycetes from the DSMZ collection.</title>
        <authorList>
            <person name="Nouioui I."/>
        </authorList>
    </citation>
    <scope>NUCLEOTIDE SEQUENCE</scope>
    <source>
        <strain evidence="1">DSM 40712</strain>
    </source>
</reference>
<evidence type="ECO:0000313" key="1">
    <source>
        <dbReference type="EMBL" id="MDT0616438.1"/>
    </source>
</evidence>
<proteinExistence type="predicted"/>
<keyword evidence="2" id="KW-1185">Reference proteome</keyword>
<name>A0ABU3B563_9ACTN</name>
<accession>A0ABU3B563</accession>
<dbReference type="RefSeq" id="WP_311585882.1">
    <property type="nucleotide sequence ID" value="NZ_JAVRFH010000145.1"/>
</dbReference>
<protein>
    <submittedName>
        <fullName evidence="1">Uncharacterized protein</fullName>
    </submittedName>
</protein>
<gene>
    <name evidence="1" type="ORF">RM812_40840</name>
</gene>
<comment type="caution">
    <text evidence="1">The sequence shown here is derived from an EMBL/GenBank/DDBJ whole genome shotgun (WGS) entry which is preliminary data.</text>
</comment>
<dbReference type="Proteomes" id="UP001180724">
    <property type="component" value="Unassembled WGS sequence"/>
</dbReference>
<evidence type="ECO:0000313" key="2">
    <source>
        <dbReference type="Proteomes" id="UP001180724"/>
    </source>
</evidence>
<sequence>MTRFSMDLPVPSIDGEWAPEAAAALVGTRWPLKATLVEGQVVNIPARVVAAKTSPDGVTMRLDLETDVLLEGNFSVSNISVDDD</sequence>
<organism evidence="1 2">
    <name type="scientific">Streptomyces lancefieldiae</name>
    <dbReference type="NCBI Taxonomy" id="3075520"/>
    <lineage>
        <taxon>Bacteria</taxon>
        <taxon>Bacillati</taxon>
        <taxon>Actinomycetota</taxon>
        <taxon>Actinomycetes</taxon>
        <taxon>Kitasatosporales</taxon>
        <taxon>Streptomycetaceae</taxon>
        <taxon>Streptomyces</taxon>
    </lineage>
</organism>